<dbReference type="AlphaFoldDB" id="A0A8J4E5W1"/>
<feature type="region of interest" description="Disordered" evidence="1">
    <location>
        <begin position="1"/>
        <end position="20"/>
    </location>
</feature>
<proteinExistence type="predicted"/>
<organism evidence="2 3">
    <name type="scientific">Virgisporangium aurantiacum</name>
    <dbReference type="NCBI Taxonomy" id="175570"/>
    <lineage>
        <taxon>Bacteria</taxon>
        <taxon>Bacillati</taxon>
        <taxon>Actinomycetota</taxon>
        <taxon>Actinomycetes</taxon>
        <taxon>Micromonosporales</taxon>
        <taxon>Micromonosporaceae</taxon>
        <taxon>Virgisporangium</taxon>
    </lineage>
</organism>
<accession>A0A8J4E5W1</accession>
<evidence type="ECO:0000313" key="3">
    <source>
        <dbReference type="Proteomes" id="UP000612585"/>
    </source>
</evidence>
<gene>
    <name evidence="2" type="ORF">Vau01_109610</name>
</gene>
<dbReference type="Proteomes" id="UP000612585">
    <property type="component" value="Unassembled WGS sequence"/>
</dbReference>
<feature type="compositionally biased region" description="Low complexity" evidence="1">
    <location>
        <begin position="8"/>
        <end position="20"/>
    </location>
</feature>
<reference evidence="2" key="1">
    <citation type="submission" date="2021-01" db="EMBL/GenBank/DDBJ databases">
        <title>Whole genome shotgun sequence of Virgisporangium aurantiacum NBRC 16421.</title>
        <authorList>
            <person name="Komaki H."/>
            <person name="Tamura T."/>
        </authorList>
    </citation>
    <scope>NUCLEOTIDE SEQUENCE</scope>
    <source>
        <strain evidence="2">NBRC 16421</strain>
    </source>
</reference>
<name>A0A8J4E5W1_9ACTN</name>
<evidence type="ECO:0000256" key="1">
    <source>
        <dbReference type="SAM" id="MobiDB-lite"/>
    </source>
</evidence>
<protein>
    <submittedName>
        <fullName evidence="2">Uncharacterized protein</fullName>
    </submittedName>
</protein>
<dbReference type="EMBL" id="BOPG01000095">
    <property type="protein sequence ID" value="GIJ63445.1"/>
    <property type="molecule type" value="Genomic_DNA"/>
</dbReference>
<keyword evidence="3" id="KW-1185">Reference proteome</keyword>
<evidence type="ECO:0000313" key="2">
    <source>
        <dbReference type="EMBL" id="GIJ63445.1"/>
    </source>
</evidence>
<comment type="caution">
    <text evidence="2">The sequence shown here is derived from an EMBL/GenBank/DDBJ whole genome shotgun (WGS) entry which is preliminary data.</text>
</comment>
<sequence length="89" mass="9322">MPPPPDNAAPNQAAPATPGTAAVREIVRARLAAMAAPRNSDDAELAALRAALRDERLMRHVIAIVERWPALTAEQREVIAALLGPGAAV</sequence>